<dbReference type="Pfam" id="PF01569">
    <property type="entry name" value="PAP2"/>
    <property type="match status" value="1"/>
</dbReference>
<dbReference type="AlphaFoldDB" id="A0A6I6CA95"/>
<keyword evidence="1" id="KW-0812">Transmembrane</keyword>
<organism evidence="3 4">
    <name type="scientific">Spiroplasma tabanidicola</name>
    <dbReference type="NCBI Taxonomy" id="324079"/>
    <lineage>
        <taxon>Bacteria</taxon>
        <taxon>Bacillati</taxon>
        <taxon>Mycoplasmatota</taxon>
        <taxon>Mollicutes</taxon>
        <taxon>Entomoplasmatales</taxon>
        <taxon>Spiroplasmataceae</taxon>
        <taxon>Spiroplasma</taxon>
    </lineage>
</organism>
<evidence type="ECO:0000256" key="1">
    <source>
        <dbReference type="SAM" id="Phobius"/>
    </source>
</evidence>
<dbReference type="OrthoDB" id="394310at2"/>
<dbReference type="Proteomes" id="UP000424468">
    <property type="component" value="Chromosome"/>
</dbReference>
<feature type="transmembrane region" description="Helical" evidence="1">
    <location>
        <begin position="12"/>
        <end position="35"/>
    </location>
</feature>
<evidence type="ECO:0000313" key="3">
    <source>
        <dbReference type="EMBL" id="QGS52379.1"/>
    </source>
</evidence>
<feature type="transmembrane region" description="Helical" evidence="1">
    <location>
        <begin position="348"/>
        <end position="364"/>
    </location>
</feature>
<feature type="domain" description="Phosphatidic acid phosphatase type 2/haloperoxidase" evidence="2">
    <location>
        <begin position="191"/>
        <end position="367"/>
    </location>
</feature>
<dbReference type="InterPro" id="IPR000326">
    <property type="entry name" value="PAP2/HPO"/>
</dbReference>
<proteinExistence type="predicted"/>
<sequence length="440" mass="52007">MFDINKKSKEFIFLFIPGLVIVIFSSISFLVTGFFDREIDAVISKTIDYFPVKIWASFMEEFGIYNMMCFVFILLGVIWETIFFYQKKFGKKQFIKNNQWMVYIYYALGFIIWVASMAIAVKAGFSRDFGYGPGNDPYTFISQKYRTYSTIFIKILELGVMIVGFVVLRFKFAKREDILLNEYWTDALKGCVWIVFMYIVVVLGKMSFGRPYPYTVDFENSLRRAHESGWTYTPETGYFGTGPDGTSNVDYLPWWIPNDFFKNFKNWFVFNAFEKDNNGWWNRDFPSGHTAATSSMVSIMFLFINPNKKRKLTWYKLAYIYFVFLIILPSMKFGLMAQRTHWASDLEFTTIFAIGFIPLANYFVNRHVRCWKNKFNAKHHNKTKGYIIEQKIGFVLYVQTPNYDNRVCLFYNGKNKAKKIEKIIKKYNIDLVRKEIINSI</sequence>
<protein>
    <submittedName>
        <fullName evidence="3">Phosphatase PAP2 family protein</fullName>
    </submittedName>
</protein>
<feature type="transmembrane region" description="Helical" evidence="1">
    <location>
        <begin position="145"/>
        <end position="170"/>
    </location>
</feature>
<feature type="transmembrane region" description="Helical" evidence="1">
    <location>
        <begin position="317"/>
        <end position="336"/>
    </location>
</feature>
<name>A0A6I6CA95_9MOLU</name>
<reference evidence="3 4" key="1">
    <citation type="submission" date="2019-11" db="EMBL/GenBank/DDBJ databases">
        <title>Complete genome sequence of Spiroplasma tabanidicola TAUS-1 (DSM 22603).</title>
        <authorList>
            <person name="Huang C.-T."/>
            <person name="Lin Y.-C."/>
            <person name="Kuo C.-H."/>
        </authorList>
    </citation>
    <scope>NUCLEOTIDE SEQUENCE [LARGE SCALE GENOMIC DNA]</scope>
    <source>
        <strain evidence="3 4">TAUS-1</strain>
    </source>
</reference>
<gene>
    <name evidence="3" type="ORF">STABA_v1c10310</name>
</gene>
<feature type="transmembrane region" description="Helical" evidence="1">
    <location>
        <begin position="103"/>
        <end position="125"/>
    </location>
</feature>
<feature type="transmembrane region" description="Helical" evidence="1">
    <location>
        <begin position="62"/>
        <end position="82"/>
    </location>
</feature>
<evidence type="ECO:0000259" key="2">
    <source>
        <dbReference type="Pfam" id="PF01569"/>
    </source>
</evidence>
<feature type="transmembrane region" description="Helical" evidence="1">
    <location>
        <begin position="191"/>
        <end position="208"/>
    </location>
</feature>
<feature type="transmembrane region" description="Helical" evidence="1">
    <location>
        <begin position="287"/>
        <end position="305"/>
    </location>
</feature>
<keyword evidence="1" id="KW-0472">Membrane</keyword>
<keyword evidence="4" id="KW-1185">Reference proteome</keyword>
<keyword evidence="1" id="KW-1133">Transmembrane helix</keyword>
<dbReference type="RefSeq" id="WP_156007301.1">
    <property type="nucleotide sequence ID" value="NZ_CP046276.1"/>
</dbReference>
<evidence type="ECO:0000313" key="4">
    <source>
        <dbReference type="Proteomes" id="UP000424468"/>
    </source>
</evidence>
<dbReference type="EMBL" id="CP046276">
    <property type="protein sequence ID" value="QGS52379.1"/>
    <property type="molecule type" value="Genomic_DNA"/>
</dbReference>
<accession>A0A6I6CA95</accession>
<dbReference type="KEGG" id="stab:STABA_v1c10310"/>